<keyword evidence="3 7" id="KW-0547">Nucleotide-binding</keyword>
<dbReference type="EMBL" id="JADIMY010000087">
    <property type="protein sequence ID" value="MBO8427800.1"/>
    <property type="molecule type" value="Genomic_DNA"/>
</dbReference>
<dbReference type="SUPFAM" id="SSF52374">
    <property type="entry name" value="Nucleotidylyl transferase"/>
    <property type="match status" value="1"/>
</dbReference>
<name>A0A9D9DJE9_9BACL</name>
<evidence type="ECO:0000256" key="1">
    <source>
        <dbReference type="ARBA" id="ARBA00003314"/>
    </source>
</evidence>
<comment type="subcellular location">
    <subcellularLocation>
        <location evidence="7">Cytoplasm</location>
    </subcellularLocation>
</comment>
<dbReference type="InterPro" id="IPR033911">
    <property type="entry name" value="MetRS_core"/>
</dbReference>
<evidence type="ECO:0000256" key="3">
    <source>
        <dbReference type="ARBA" id="ARBA00022741"/>
    </source>
</evidence>
<evidence type="ECO:0000259" key="9">
    <source>
        <dbReference type="Pfam" id="PF19303"/>
    </source>
</evidence>
<gene>
    <name evidence="7 10" type="primary">metG</name>
    <name evidence="10" type="ORF">IAC58_04535</name>
</gene>
<evidence type="ECO:0000256" key="6">
    <source>
        <dbReference type="ARBA" id="ARBA00023146"/>
    </source>
</evidence>
<dbReference type="PANTHER" id="PTHR43326">
    <property type="entry name" value="METHIONYL-TRNA SYNTHETASE"/>
    <property type="match status" value="1"/>
</dbReference>
<protein>
    <recommendedName>
        <fullName evidence="7">Methionine--tRNA ligase</fullName>
        <ecNumber evidence="7">6.1.1.10</ecNumber>
    </recommendedName>
    <alternativeName>
        <fullName evidence="7">Methionyl-tRNA synthetase</fullName>
        <shortName evidence="7">MetRS</shortName>
    </alternativeName>
</protein>
<feature type="binding site" evidence="7">
    <location>
        <position position="145"/>
    </location>
    <ligand>
        <name>Zn(2+)</name>
        <dbReference type="ChEBI" id="CHEBI:29105"/>
    </ligand>
</feature>
<comment type="caution">
    <text evidence="10">The sequence shown here is derived from an EMBL/GenBank/DDBJ whole genome shotgun (WGS) entry which is preliminary data.</text>
</comment>
<keyword evidence="2 7" id="KW-0436">Ligase</keyword>
<feature type="binding site" evidence="7">
    <location>
        <position position="127"/>
    </location>
    <ligand>
        <name>Zn(2+)</name>
        <dbReference type="ChEBI" id="CHEBI:29105"/>
    </ligand>
</feature>
<evidence type="ECO:0000256" key="7">
    <source>
        <dbReference type="HAMAP-Rule" id="MF_01228"/>
    </source>
</evidence>
<feature type="domain" description="Methionyl-tRNA synthetase anticodon-binding" evidence="9">
    <location>
        <begin position="377"/>
        <end position="516"/>
    </location>
</feature>
<dbReference type="Gene3D" id="1.10.730.10">
    <property type="entry name" value="Isoleucyl-tRNA Synthetase, Domain 1"/>
    <property type="match status" value="1"/>
</dbReference>
<dbReference type="InterPro" id="IPR015413">
    <property type="entry name" value="Methionyl/Leucyl_tRNA_Synth"/>
</dbReference>
<evidence type="ECO:0000256" key="5">
    <source>
        <dbReference type="ARBA" id="ARBA00022917"/>
    </source>
</evidence>
<dbReference type="AlphaFoldDB" id="A0A9D9DJE9"/>
<comment type="cofactor">
    <cofactor evidence="7">
        <name>Zn(2+)</name>
        <dbReference type="ChEBI" id="CHEBI:29105"/>
    </cofactor>
    <text evidence="7">Binds 1 zinc ion per subunit.</text>
</comment>
<dbReference type="Gene3D" id="3.40.50.620">
    <property type="entry name" value="HUPs"/>
    <property type="match status" value="1"/>
</dbReference>
<dbReference type="GO" id="GO:0004825">
    <property type="term" value="F:methionine-tRNA ligase activity"/>
    <property type="evidence" value="ECO:0007669"/>
    <property type="project" value="UniProtKB-UniRule"/>
</dbReference>
<feature type="binding site" evidence="7">
    <location>
        <position position="148"/>
    </location>
    <ligand>
        <name>Zn(2+)</name>
        <dbReference type="ChEBI" id="CHEBI:29105"/>
    </ligand>
</feature>
<dbReference type="CDD" id="cd00814">
    <property type="entry name" value="MetRS_core"/>
    <property type="match status" value="1"/>
</dbReference>
<dbReference type="NCBIfam" id="NF008900">
    <property type="entry name" value="PRK12267.1"/>
    <property type="match status" value="1"/>
</dbReference>
<reference evidence="10" key="2">
    <citation type="journal article" date="2021" name="PeerJ">
        <title>Extensive microbial diversity within the chicken gut microbiome revealed by metagenomics and culture.</title>
        <authorList>
            <person name="Gilroy R."/>
            <person name="Ravi A."/>
            <person name="Getino M."/>
            <person name="Pursley I."/>
            <person name="Horton D.L."/>
            <person name="Alikhan N.F."/>
            <person name="Baker D."/>
            <person name="Gharbi K."/>
            <person name="Hall N."/>
            <person name="Watson M."/>
            <person name="Adriaenssens E.M."/>
            <person name="Foster-Nyarko E."/>
            <person name="Jarju S."/>
            <person name="Secka A."/>
            <person name="Antonio M."/>
            <person name="Oren A."/>
            <person name="Chaudhuri R.R."/>
            <person name="La Ragione R."/>
            <person name="Hildebrand F."/>
            <person name="Pallen M.J."/>
        </authorList>
    </citation>
    <scope>NUCLEOTIDE SEQUENCE</scope>
    <source>
        <strain evidence="10">11159</strain>
    </source>
</reference>
<dbReference type="InterPro" id="IPR023457">
    <property type="entry name" value="Met-tRNA_synth_2"/>
</dbReference>
<feature type="short sequence motif" description="'HIGH' region" evidence="7">
    <location>
        <begin position="12"/>
        <end position="22"/>
    </location>
</feature>
<dbReference type="Pfam" id="PF19303">
    <property type="entry name" value="Anticodon_3"/>
    <property type="match status" value="1"/>
</dbReference>
<accession>A0A9D9DJE9</accession>
<dbReference type="GO" id="GO:0006431">
    <property type="term" value="P:methionyl-tRNA aminoacylation"/>
    <property type="evidence" value="ECO:0007669"/>
    <property type="project" value="UniProtKB-UniRule"/>
</dbReference>
<dbReference type="EC" id="6.1.1.10" evidence="7"/>
<comment type="caution">
    <text evidence="7">Lacks conserved residue(s) required for the propagation of feature annotation.</text>
</comment>
<dbReference type="Pfam" id="PF09334">
    <property type="entry name" value="tRNA-synt_1g"/>
    <property type="match status" value="1"/>
</dbReference>
<feature type="binding site" evidence="7">
    <location>
        <position position="130"/>
    </location>
    <ligand>
        <name>Zn(2+)</name>
        <dbReference type="ChEBI" id="CHEBI:29105"/>
    </ligand>
</feature>
<reference evidence="10" key="1">
    <citation type="submission" date="2020-10" db="EMBL/GenBank/DDBJ databases">
        <authorList>
            <person name="Gilroy R."/>
        </authorList>
    </citation>
    <scope>NUCLEOTIDE SEQUENCE</scope>
    <source>
        <strain evidence="10">11159</strain>
    </source>
</reference>
<keyword evidence="7" id="KW-0963">Cytoplasm</keyword>
<dbReference type="FunFam" id="1.10.730.10:FF:000026">
    <property type="entry name" value="Methionine--tRNA ligase"/>
    <property type="match status" value="1"/>
</dbReference>
<keyword evidence="7" id="KW-0479">Metal-binding</keyword>
<dbReference type="Gene3D" id="2.170.220.10">
    <property type="match status" value="1"/>
</dbReference>
<comment type="function">
    <text evidence="1 7">Is required not only for elongation of protein synthesis but also for the initiation of all mRNA translation through initiator tRNA(fMet) aminoacylation.</text>
</comment>
<dbReference type="SUPFAM" id="SSF47323">
    <property type="entry name" value="Anticodon-binding domain of a subclass of class I aminoacyl-tRNA synthetases"/>
    <property type="match status" value="1"/>
</dbReference>
<dbReference type="Proteomes" id="UP000823613">
    <property type="component" value="Unassembled WGS sequence"/>
</dbReference>
<organism evidence="10 11">
    <name type="scientific">Candidatus Onthovivens merdipullorum</name>
    <dbReference type="NCBI Taxonomy" id="2840889"/>
    <lineage>
        <taxon>Bacteria</taxon>
        <taxon>Bacillati</taxon>
        <taxon>Bacillota</taxon>
        <taxon>Bacilli</taxon>
        <taxon>Bacillales</taxon>
        <taxon>Candidatus Onthovivens</taxon>
    </lineage>
</organism>
<dbReference type="GO" id="GO:0046872">
    <property type="term" value="F:metal ion binding"/>
    <property type="evidence" value="ECO:0007669"/>
    <property type="project" value="UniProtKB-KW"/>
</dbReference>
<dbReference type="HAMAP" id="MF_01228">
    <property type="entry name" value="Met_tRNA_synth_type2"/>
    <property type="match status" value="1"/>
</dbReference>
<feature type="short sequence motif" description="'KMSKS' region" evidence="7">
    <location>
        <begin position="301"/>
        <end position="305"/>
    </location>
</feature>
<comment type="catalytic activity">
    <reaction evidence="7">
        <text>tRNA(Met) + L-methionine + ATP = L-methionyl-tRNA(Met) + AMP + diphosphate</text>
        <dbReference type="Rhea" id="RHEA:13481"/>
        <dbReference type="Rhea" id="RHEA-COMP:9667"/>
        <dbReference type="Rhea" id="RHEA-COMP:9698"/>
        <dbReference type="ChEBI" id="CHEBI:30616"/>
        <dbReference type="ChEBI" id="CHEBI:33019"/>
        <dbReference type="ChEBI" id="CHEBI:57844"/>
        <dbReference type="ChEBI" id="CHEBI:78442"/>
        <dbReference type="ChEBI" id="CHEBI:78530"/>
        <dbReference type="ChEBI" id="CHEBI:456215"/>
        <dbReference type="EC" id="6.1.1.10"/>
    </reaction>
</comment>
<dbReference type="GO" id="GO:0005737">
    <property type="term" value="C:cytoplasm"/>
    <property type="evidence" value="ECO:0007669"/>
    <property type="project" value="UniProtKB-SubCell"/>
</dbReference>
<dbReference type="GO" id="GO:0005524">
    <property type="term" value="F:ATP binding"/>
    <property type="evidence" value="ECO:0007669"/>
    <property type="project" value="UniProtKB-UniRule"/>
</dbReference>
<dbReference type="InterPro" id="IPR014729">
    <property type="entry name" value="Rossmann-like_a/b/a_fold"/>
</dbReference>
<dbReference type="FunFam" id="2.170.220.10:FF:000002">
    <property type="entry name" value="Methionine--tRNA ligase"/>
    <property type="match status" value="1"/>
</dbReference>
<proteinExistence type="inferred from homology"/>
<dbReference type="InterPro" id="IPR009080">
    <property type="entry name" value="tRNAsynth_Ia_anticodon-bd"/>
</dbReference>
<keyword evidence="7" id="KW-0862">Zinc</keyword>
<dbReference type="CDD" id="cd07957">
    <property type="entry name" value="Anticodon_Ia_Met"/>
    <property type="match status" value="1"/>
</dbReference>
<dbReference type="NCBIfam" id="TIGR00398">
    <property type="entry name" value="metG"/>
    <property type="match status" value="1"/>
</dbReference>
<dbReference type="PANTHER" id="PTHR43326:SF1">
    <property type="entry name" value="METHIONINE--TRNA LIGASE, MITOCHONDRIAL"/>
    <property type="match status" value="1"/>
</dbReference>
<dbReference type="InterPro" id="IPR041872">
    <property type="entry name" value="Anticodon_Met"/>
</dbReference>
<evidence type="ECO:0000256" key="4">
    <source>
        <dbReference type="ARBA" id="ARBA00022840"/>
    </source>
</evidence>
<sequence>MKKRFYITTPIYYPSGNAHIGHAYCTTMCDIFARYKRDRHFEVFFSTGTDEHGMKIEKNAKLANKDPKTYVDEIVAKFKHLWEVMEITNDDFIRTTEDRHINVVQSVFSDFIKNDDVYLGKYEGWYCTPCESFWTDTQVGENHICPDCGREVFKETEESYFFKTHKYLPELKEFFDKDKSIYPISRKHEMENNFIKPGLEDLCVSRTSFSWGIPILENKKHVAYVWLDALFNYLSVLGYRSKDETLYKKFWESEDCETIHVIGADITRFHTIYWPEFLSALHLRLPDRVFVHGLLMMKDGKMSKSKGNVVSPFPLVERYGVDAIRYYFAREIIFGQDGQFTPEQFVDRINMDLANNYGNLVSRTISMIIKYFDGIIPEFIDATTFDKELDDLVSETICNYENKMDDLHITEAIMDVMNLLNRANKYIEETAPWTLAKDESKINELKAVMSHLAYIIYNASILLKPVLVNKAKESILALGVKENEIDYDNLKKPHLLDNNKVTKINQLFPRLNADDVEFVKSLMVQK</sequence>
<dbReference type="InterPro" id="IPR014758">
    <property type="entry name" value="Met-tRNA_synth"/>
</dbReference>
<keyword evidence="4 7" id="KW-0067">ATP-binding</keyword>
<comment type="subunit">
    <text evidence="7">Monomer.</text>
</comment>
<evidence type="ECO:0000313" key="10">
    <source>
        <dbReference type="EMBL" id="MBO8427800.1"/>
    </source>
</evidence>
<evidence type="ECO:0000259" key="8">
    <source>
        <dbReference type="Pfam" id="PF09334"/>
    </source>
</evidence>
<feature type="domain" description="Methionyl/Leucyl tRNA synthetase" evidence="8">
    <location>
        <begin position="142"/>
        <end position="364"/>
    </location>
</feature>
<evidence type="ECO:0000256" key="2">
    <source>
        <dbReference type="ARBA" id="ARBA00022598"/>
    </source>
</evidence>
<keyword evidence="5 7" id="KW-0648">Protein biosynthesis</keyword>
<comment type="similarity">
    <text evidence="7">Belongs to the class-I aminoacyl-tRNA synthetase family. MetG type 2A subfamily.</text>
</comment>
<keyword evidence="6 7" id="KW-0030">Aminoacyl-tRNA synthetase</keyword>
<dbReference type="PRINTS" id="PR01041">
    <property type="entry name" value="TRNASYNTHMET"/>
</dbReference>
<evidence type="ECO:0000313" key="11">
    <source>
        <dbReference type="Proteomes" id="UP000823613"/>
    </source>
</evidence>